<dbReference type="GO" id="GO:0042302">
    <property type="term" value="F:structural constituent of cuticle"/>
    <property type="evidence" value="ECO:0007669"/>
    <property type="project" value="InterPro"/>
</dbReference>
<evidence type="ECO:0000313" key="6">
    <source>
        <dbReference type="Proteomes" id="UP000038040"/>
    </source>
</evidence>
<keyword evidence="7" id="KW-1185">Reference proteome</keyword>
<dbReference type="InterPro" id="IPR002486">
    <property type="entry name" value="Col_cuticle_N"/>
</dbReference>
<evidence type="ECO:0000256" key="3">
    <source>
        <dbReference type="SAM" id="Phobius"/>
    </source>
</evidence>
<dbReference type="STRING" id="318479.A0A0N4UPG0"/>
<dbReference type="InterPro" id="IPR008160">
    <property type="entry name" value="Collagen"/>
</dbReference>
<keyword evidence="3" id="KW-0812">Transmembrane</keyword>
<feature type="region of interest" description="Disordered" evidence="2">
    <location>
        <begin position="222"/>
        <end position="244"/>
    </location>
</feature>
<evidence type="ECO:0000256" key="1">
    <source>
        <dbReference type="ARBA" id="ARBA00022737"/>
    </source>
</evidence>
<dbReference type="PANTHER" id="PTHR24637:SF388">
    <property type="entry name" value="NEMATODE CUTICLE COLLAGEN N-TERMINAL DOMAIN-CONTAINING PROTEIN"/>
    <property type="match status" value="1"/>
</dbReference>
<evidence type="ECO:0000259" key="4">
    <source>
        <dbReference type="SMART" id="SM01088"/>
    </source>
</evidence>
<organism evidence="6 8">
    <name type="scientific">Dracunculus medinensis</name>
    <name type="common">Guinea worm</name>
    <dbReference type="NCBI Taxonomy" id="318479"/>
    <lineage>
        <taxon>Eukaryota</taxon>
        <taxon>Metazoa</taxon>
        <taxon>Ecdysozoa</taxon>
        <taxon>Nematoda</taxon>
        <taxon>Chromadorea</taxon>
        <taxon>Rhabditida</taxon>
        <taxon>Spirurina</taxon>
        <taxon>Dracunculoidea</taxon>
        <taxon>Dracunculidae</taxon>
        <taxon>Dracunculus</taxon>
    </lineage>
</organism>
<evidence type="ECO:0000313" key="5">
    <source>
        <dbReference type="EMBL" id="VDN60793.1"/>
    </source>
</evidence>
<dbReference type="EMBL" id="UYYG01001245">
    <property type="protein sequence ID" value="VDN60793.1"/>
    <property type="molecule type" value="Genomic_DNA"/>
</dbReference>
<gene>
    <name evidence="5" type="ORF">DME_LOCUS10766</name>
</gene>
<dbReference type="WBParaSite" id="DME_0000984501-mRNA-1">
    <property type="protein sequence ID" value="DME_0000984501-mRNA-1"/>
    <property type="gene ID" value="DME_0000984501"/>
</dbReference>
<keyword evidence="1" id="KW-0677">Repeat</keyword>
<feature type="transmembrane region" description="Helical" evidence="3">
    <location>
        <begin position="21"/>
        <end position="46"/>
    </location>
</feature>
<dbReference type="AlphaFoldDB" id="A0A0N4UPG0"/>
<dbReference type="PANTHER" id="PTHR24637">
    <property type="entry name" value="COLLAGEN"/>
    <property type="match status" value="1"/>
</dbReference>
<reference evidence="8" key="1">
    <citation type="submission" date="2017-02" db="UniProtKB">
        <authorList>
            <consortium name="WormBaseParasite"/>
        </authorList>
    </citation>
    <scope>IDENTIFICATION</scope>
</reference>
<dbReference type="Proteomes" id="UP000038040">
    <property type="component" value="Unplaced"/>
</dbReference>
<feature type="region of interest" description="Disordered" evidence="2">
    <location>
        <begin position="168"/>
        <end position="201"/>
    </location>
</feature>
<sequence length="328" mass="35240">MIIDNFRGFEKKAHKISRQMRCLTIFTVAISSFIVVMAIITVPLLYSYINNLQNHLAEEADFCKARKIKFFCKFFHKKEEKITKKKIYFKMSMKDLFNELMALQKMQIKRQKRGWSFGRWIRDDSEALSRAKISPSYDSPSPRPAYLPPSSPQIFVEAAPEIIVLQCTCQQGPPGPPGAPGEDGKPGRDGIPGRLGDEGRNGSVRMVEGPRNEPCIICPTGPPGPPGLPGAKGPPGPRGAPGVSGHDGKIGMQGMTGQAGPMGRPGIEGPQGKKGENGEIVTIEGPPGVPGLQGPPGMPGLRGSKGAPGLSTPGPKGLTGEVLFFVIY</sequence>
<name>A0A0N4UPG0_DRAME</name>
<evidence type="ECO:0000313" key="8">
    <source>
        <dbReference type="WBParaSite" id="DME_0000984501-mRNA-1"/>
    </source>
</evidence>
<evidence type="ECO:0000256" key="2">
    <source>
        <dbReference type="SAM" id="MobiDB-lite"/>
    </source>
</evidence>
<accession>A0A0N4UPG0</accession>
<feature type="domain" description="Nematode cuticle collagen N-terminal" evidence="4">
    <location>
        <begin position="22"/>
        <end position="100"/>
    </location>
</feature>
<dbReference type="Pfam" id="PF01484">
    <property type="entry name" value="Col_cuticle_N"/>
    <property type="match status" value="1"/>
</dbReference>
<keyword evidence="3" id="KW-1133">Transmembrane helix</keyword>
<reference evidence="5 7" key="2">
    <citation type="submission" date="2018-11" db="EMBL/GenBank/DDBJ databases">
        <authorList>
            <consortium name="Pathogen Informatics"/>
        </authorList>
    </citation>
    <scope>NUCLEOTIDE SEQUENCE [LARGE SCALE GENOMIC DNA]</scope>
</reference>
<dbReference type="SMART" id="SM01088">
    <property type="entry name" value="Col_cuticle_N"/>
    <property type="match status" value="1"/>
</dbReference>
<proteinExistence type="predicted"/>
<protein>
    <submittedName>
        <fullName evidence="8">Col_cuticle_N domain-containing protein</fullName>
    </submittedName>
</protein>
<keyword evidence="3" id="KW-0472">Membrane</keyword>
<dbReference type="OrthoDB" id="5983381at2759"/>
<feature type="compositionally biased region" description="Pro residues" evidence="2">
    <location>
        <begin position="222"/>
        <end position="238"/>
    </location>
</feature>
<dbReference type="Proteomes" id="UP000274756">
    <property type="component" value="Unassembled WGS sequence"/>
</dbReference>
<evidence type="ECO:0000313" key="7">
    <source>
        <dbReference type="Proteomes" id="UP000274756"/>
    </source>
</evidence>
<dbReference type="Pfam" id="PF01391">
    <property type="entry name" value="Collagen"/>
    <property type="match status" value="1"/>
</dbReference>